<reference evidence="1 2" key="1">
    <citation type="submission" date="2019-03" db="EMBL/GenBank/DDBJ databases">
        <title>Paracraurococcus aquatilis NE82 genome sequence.</title>
        <authorList>
            <person name="Zhao Y."/>
            <person name="Du Z."/>
        </authorList>
    </citation>
    <scope>NUCLEOTIDE SEQUENCE [LARGE SCALE GENOMIC DNA]</scope>
    <source>
        <strain evidence="1 2">NE82</strain>
    </source>
</reference>
<dbReference type="OrthoDB" id="5522207at2"/>
<protein>
    <recommendedName>
        <fullName evidence="3">Type I restriction endonuclease subunit M</fullName>
    </recommendedName>
</protein>
<evidence type="ECO:0000313" key="1">
    <source>
        <dbReference type="EMBL" id="TCZ51910.1"/>
    </source>
</evidence>
<comment type="caution">
    <text evidence="1">The sequence shown here is derived from an EMBL/GenBank/DDBJ whole genome shotgun (WGS) entry which is preliminary data.</text>
</comment>
<dbReference type="EMBL" id="SKBM01000052">
    <property type="protein sequence ID" value="TCZ51910.1"/>
    <property type="molecule type" value="Genomic_DNA"/>
</dbReference>
<gene>
    <name evidence="1" type="ORF">EXY23_26585</name>
</gene>
<name>A0A4R4D2L4_9PROT</name>
<dbReference type="RefSeq" id="WP_132297418.1">
    <property type="nucleotide sequence ID" value="NZ_SKBM01000052.1"/>
</dbReference>
<proteinExistence type="predicted"/>
<accession>A0A4R4D2L4</accession>
<dbReference type="AlphaFoldDB" id="A0A4R4D2L4"/>
<sequence length="101" mass="10898">MTSLSFKPLLPTGRVYFTPGAEEAAGGIAFLLGCISRHQSGDWGEVCPDDAAANDHALRHGGRILSVYPLDPARPRGEGTRIWVITEADRSATTCLLPEEY</sequence>
<dbReference type="Proteomes" id="UP000295023">
    <property type="component" value="Unassembled WGS sequence"/>
</dbReference>
<organism evidence="1 2">
    <name type="scientific">Roseicella aquatilis</name>
    <dbReference type="NCBI Taxonomy" id="2527868"/>
    <lineage>
        <taxon>Bacteria</taxon>
        <taxon>Pseudomonadati</taxon>
        <taxon>Pseudomonadota</taxon>
        <taxon>Alphaproteobacteria</taxon>
        <taxon>Acetobacterales</taxon>
        <taxon>Roseomonadaceae</taxon>
        <taxon>Roseicella</taxon>
    </lineage>
</organism>
<evidence type="ECO:0008006" key="3">
    <source>
        <dbReference type="Google" id="ProtNLM"/>
    </source>
</evidence>
<dbReference type="PROSITE" id="PS51257">
    <property type="entry name" value="PROKAR_LIPOPROTEIN"/>
    <property type="match status" value="1"/>
</dbReference>
<keyword evidence="2" id="KW-1185">Reference proteome</keyword>
<evidence type="ECO:0000313" key="2">
    <source>
        <dbReference type="Proteomes" id="UP000295023"/>
    </source>
</evidence>